<dbReference type="SMART" id="SM00729">
    <property type="entry name" value="Elp3"/>
    <property type="match status" value="1"/>
</dbReference>
<dbReference type="GO" id="GO:0106261">
    <property type="term" value="F:tRNA uridine(34) acetyltransferase activity"/>
    <property type="evidence" value="ECO:0007669"/>
    <property type="project" value="UniProtKB-EC"/>
</dbReference>
<dbReference type="GO" id="GO:0000049">
    <property type="term" value="F:tRNA binding"/>
    <property type="evidence" value="ECO:0007669"/>
    <property type="project" value="UniProtKB-KW"/>
</dbReference>
<dbReference type="SUPFAM" id="SSF55729">
    <property type="entry name" value="Acyl-CoA N-acyltransferases (Nat)"/>
    <property type="match status" value="1"/>
</dbReference>
<evidence type="ECO:0000256" key="13">
    <source>
        <dbReference type="ARBA" id="ARBA00023315"/>
    </source>
</evidence>
<dbReference type="SFLD" id="SFLDG01086">
    <property type="entry name" value="elongater_protein-like"/>
    <property type="match status" value="1"/>
</dbReference>
<evidence type="ECO:0000256" key="6">
    <source>
        <dbReference type="ARBA" id="ARBA00022679"/>
    </source>
</evidence>
<dbReference type="PANTHER" id="PTHR11135">
    <property type="entry name" value="HISTONE ACETYLTRANSFERASE-RELATED"/>
    <property type="match status" value="1"/>
</dbReference>
<comment type="catalytic activity">
    <reaction evidence="15">
        <text>uridine(34) in tRNA + acetyl-CoA + S-adenosyl-L-methionine + H2O = 5-(carboxymethyl)uridine(34) in tRNA + 5'-deoxyadenosine + L-methionine + CoA + 2 H(+)</text>
        <dbReference type="Rhea" id="RHEA:61020"/>
        <dbReference type="Rhea" id="RHEA-COMP:10407"/>
        <dbReference type="Rhea" id="RHEA-COMP:11727"/>
        <dbReference type="ChEBI" id="CHEBI:15377"/>
        <dbReference type="ChEBI" id="CHEBI:15378"/>
        <dbReference type="ChEBI" id="CHEBI:17319"/>
        <dbReference type="ChEBI" id="CHEBI:57287"/>
        <dbReference type="ChEBI" id="CHEBI:57288"/>
        <dbReference type="ChEBI" id="CHEBI:57844"/>
        <dbReference type="ChEBI" id="CHEBI:59789"/>
        <dbReference type="ChEBI" id="CHEBI:65315"/>
        <dbReference type="ChEBI" id="CHEBI:74882"/>
        <dbReference type="EC" id="2.3.1.311"/>
    </reaction>
    <physiologicalReaction direction="left-to-right" evidence="15">
        <dbReference type="Rhea" id="RHEA:61021"/>
    </physiologicalReaction>
</comment>
<organism evidence="18">
    <name type="scientific">viral metagenome</name>
    <dbReference type="NCBI Taxonomy" id="1070528"/>
    <lineage>
        <taxon>unclassified sequences</taxon>
        <taxon>metagenomes</taxon>
        <taxon>organismal metagenomes</taxon>
    </lineage>
</organism>
<proteinExistence type="inferred from homology"/>
<evidence type="ECO:0000256" key="2">
    <source>
        <dbReference type="ARBA" id="ARBA00005217"/>
    </source>
</evidence>
<evidence type="ECO:0000256" key="11">
    <source>
        <dbReference type="ARBA" id="ARBA00023004"/>
    </source>
</evidence>
<evidence type="ECO:0000256" key="5">
    <source>
        <dbReference type="ARBA" id="ARBA00022555"/>
    </source>
</evidence>
<dbReference type="Pfam" id="PF16199">
    <property type="entry name" value="Radical_SAM_C"/>
    <property type="match status" value="1"/>
</dbReference>
<dbReference type="AlphaFoldDB" id="A0A6C0JD79"/>
<comment type="pathway">
    <text evidence="2">tRNA modification.</text>
</comment>
<evidence type="ECO:0000256" key="14">
    <source>
        <dbReference type="ARBA" id="ARBA00044771"/>
    </source>
</evidence>
<keyword evidence="16" id="KW-0472">Membrane</keyword>
<dbReference type="InterPro" id="IPR016181">
    <property type="entry name" value="Acyl_CoA_acyltransferase"/>
</dbReference>
<keyword evidence="16" id="KW-0812">Transmembrane</keyword>
<evidence type="ECO:0000256" key="3">
    <source>
        <dbReference type="ARBA" id="ARBA00005494"/>
    </source>
</evidence>
<dbReference type="EC" id="2.3.1.311" evidence="14"/>
<keyword evidence="11" id="KW-0408">Iron</keyword>
<comment type="cofactor">
    <cofactor evidence="1">
        <name>[4Fe-4S] cluster</name>
        <dbReference type="ChEBI" id="CHEBI:49883"/>
    </cofactor>
</comment>
<keyword evidence="4" id="KW-0004">4Fe-4S</keyword>
<keyword evidence="16" id="KW-1133">Transmembrane helix</keyword>
<dbReference type="InterPro" id="IPR039661">
    <property type="entry name" value="ELP3"/>
</dbReference>
<dbReference type="InterPro" id="IPR006638">
    <property type="entry name" value="Elp3/MiaA/NifB-like_rSAM"/>
</dbReference>
<dbReference type="GO" id="GO:0002926">
    <property type="term" value="P:tRNA wobble base 5-methoxycarbonylmethyl-2-thiouridinylation"/>
    <property type="evidence" value="ECO:0007669"/>
    <property type="project" value="TreeGrafter"/>
</dbReference>
<dbReference type="GO" id="GO:0033588">
    <property type="term" value="C:elongator holoenzyme complex"/>
    <property type="evidence" value="ECO:0007669"/>
    <property type="project" value="TreeGrafter"/>
</dbReference>
<evidence type="ECO:0000256" key="10">
    <source>
        <dbReference type="ARBA" id="ARBA00022884"/>
    </source>
</evidence>
<feature type="domain" description="Elp3/MiaA/NifB-like radical SAM core" evidence="17">
    <location>
        <begin position="112"/>
        <end position="373"/>
    </location>
</feature>
<dbReference type="EMBL" id="MN740346">
    <property type="protein sequence ID" value="QHU01698.1"/>
    <property type="molecule type" value="Genomic_DNA"/>
</dbReference>
<evidence type="ECO:0000256" key="9">
    <source>
        <dbReference type="ARBA" id="ARBA00022723"/>
    </source>
</evidence>
<dbReference type="SFLD" id="SFLDS00029">
    <property type="entry name" value="Radical_SAM"/>
    <property type="match status" value="1"/>
</dbReference>
<keyword evidence="12" id="KW-0411">Iron-sulfur</keyword>
<keyword evidence="6" id="KW-0808">Transferase</keyword>
<accession>A0A6C0JD79</accession>
<evidence type="ECO:0000256" key="16">
    <source>
        <dbReference type="SAM" id="Phobius"/>
    </source>
</evidence>
<keyword evidence="13" id="KW-0012">Acyltransferase</keyword>
<keyword evidence="5" id="KW-0820">tRNA-binding</keyword>
<dbReference type="GO" id="GO:0005634">
    <property type="term" value="C:nucleus"/>
    <property type="evidence" value="ECO:0007669"/>
    <property type="project" value="TreeGrafter"/>
</dbReference>
<keyword evidence="8" id="KW-0819">tRNA processing</keyword>
<dbReference type="InterPro" id="IPR034687">
    <property type="entry name" value="ELP3-like"/>
</dbReference>
<evidence type="ECO:0000256" key="8">
    <source>
        <dbReference type="ARBA" id="ARBA00022694"/>
    </source>
</evidence>
<dbReference type="InterPro" id="IPR032432">
    <property type="entry name" value="Radical_SAM_C"/>
</dbReference>
<evidence type="ECO:0000256" key="12">
    <source>
        <dbReference type="ARBA" id="ARBA00023014"/>
    </source>
</evidence>
<name>A0A6C0JD79_9ZZZZ</name>
<evidence type="ECO:0000256" key="4">
    <source>
        <dbReference type="ARBA" id="ARBA00022485"/>
    </source>
</evidence>
<evidence type="ECO:0000259" key="17">
    <source>
        <dbReference type="SMART" id="SM00729"/>
    </source>
</evidence>
<dbReference type="Gene3D" id="3.30.750.200">
    <property type="match status" value="1"/>
</dbReference>
<keyword evidence="7" id="KW-0949">S-adenosyl-L-methionine</keyword>
<dbReference type="GO" id="GO:0005737">
    <property type="term" value="C:cytoplasm"/>
    <property type="evidence" value="ECO:0007669"/>
    <property type="project" value="TreeGrafter"/>
</dbReference>
<feature type="transmembrane region" description="Helical" evidence="16">
    <location>
        <begin position="572"/>
        <end position="591"/>
    </location>
</feature>
<dbReference type="NCBIfam" id="TIGR01211">
    <property type="entry name" value="ELP3"/>
    <property type="match status" value="1"/>
</dbReference>
<keyword evidence="10" id="KW-0694">RNA-binding</keyword>
<reference evidence="18" key="1">
    <citation type="journal article" date="2020" name="Nature">
        <title>Giant virus diversity and host interactions through global metagenomics.</title>
        <authorList>
            <person name="Schulz F."/>
            <person name="Roux S."/>
            <person name="Paez-Espino D."/>
            <person name="Jungbluth S."/>
            <person name="Walsh D.A."/>
            <person name="Denef V.J."/>
            <person name="McMahon K.D."/>
            <person name="Konstantinidis K.T."/>
            <person name="Eloe-Fadrosh E.A."/>
            <person name="Kyrpides N.C."/>
            <person name="Woyke T."/>
        </authorList>
    </citation>
    <scope>NUCLEOTIDE SEQUENCE</scope>
    <source>
        <strain evidence="18">GVMAG-M-3300025874-2</strain>
    </source>
</reference>
<evidence type="ECO:0000313" key="18">
    <source>
        <dbReference type="EMBL" id="QHU01698.1"/>
    </source>
</evidence>
<dbReference type="GO" id="GO:0051539">
    <property type="term" value="F:4 iron, 4 sulfur cluster binding"/>
    <property type="evidence" value="ECO:0007669"/>
    <property type="project" value="UniProtKB-KW"/>
</dbReference>
<comment type="similarity">
    <text evidence="3">Belongs to the ELP3 family.</text>
</comment>
<dbReference type="Gene3D" id="3.40.630.30">
    <property type="match status" value="1"/>
</dbReference>
<dbReference type="PANTHER" id="PTHR11135:SF2">
    <property type="entry name" value="ELONGATOR COMPLEX PROTEIN 3"/>
    <property type="match status" value="1"/>
</dbReference>
<evidence type="ECO:0000256" key="1">
    <source>
        <dbReference type="ARBA" id="ARBA00001966"/>
    </source>
</evidence>
<evidence type="ECO:0000256" key="15">
    <source>
        <dbReference type="ARBA" id="ARBA00047372"/>
    </source>
</evidence>
<dbReference type="InterPro" id="IPR058240">
    <property type="entry name" value="rSAM_sf"/>
</dbReference>
<protein>
    <recommendedName>
        <fullName evidence="14">tRNA carboxymethyluridine synthase</fullName>
        <ecNumber evidence="14">2.3.1.311</ecNumber>
    </recommendedName>
</protein>
<keyword evidence="9" id="KW-0479">Metal-binding</keyword>
<evidence type="ECO:0000256" key="7">
    <source>
        <dbReference type="ARBA" id="ARBA00022691"/>
    </source>
</evidence>
<dbReference type="InterPro" id="IPR007197">
    <property type="entry name" value="rSAM"/>
</dbReference>
<dbReference type="SUPFAM" id="SSF102114">
    <property type="entry name" value="Radical SAM enzymes"/>
    <property type="match status" value="1"/>
</dbReference>
<sequence length="597" mass="68891">MSTEIEDLLPSLPFKRFDNVLKWYNNNKSRFIIKGKKGPYVDLHSMKNEFTKKAYRKIVGVTTSKKKLIKVFKHYISIKKDFDRNVIYLLRKKDESGVLAFAVFTSSNPTDPTTGVTQAFSCKHDCYYCPNEPGQPRSYIHDEPGVLRANRNDFDPIRQMNDRISSYVEWGQTGLKLEIKILGGTFTEYPVMYLETFIRNIVYAANTFFHTTKRSAFTIEEEIILNATADIRIVGLSCETRPDTLIAEDGDDWIRRFRKWGITRIQMGVQHISNKILKKINRGHTVQASIKALQKLKNAGFKVDIHLMPDLPNANSKIDIKMLETVYNTEYLQSDGLKIYPTAVTPWTTIKKWHDSGKYKPYAQSDPVGFLKMMTYSMLGAKPWMRLDRVIRDIPGPHIQGGNQVTNLRQILNQRIIKSGQQIMEIRYRECGRRHNNMYKIEDGEYLIRKYKASGGIEYFISLESKDKKCIFGFLRLRISKNDVFDVLHRMGKVRELHVYGNVTKVGVHNNNVQHSGVGKTLLKMAEDISYSNNCVGVAVISGMGVTKYYQKQGYFMNNTFMIKRFIFTKQRVIIAFLIIAILILSILSILNQNIQV</sequence>
<dbReference type="Pfam" id="PF04055">
    <property type="entry name" value="Radical_SAM"/>
    <property type="match status" value="1"/>
</dbReference>
<dbReference type="GO" id="GO:0046872">
    <property type="term" value="F:metal ion binding"/>
    <property type="evidence" value="ECO:0007669"/>
    <property type="project" value="UniProtKB-KW"/>
</dbReference>